<keyword evidence="2" id="KW-1185">Reference proteome</keyword>
<proteinExistence type="predicted"/>
<dbReference type="EMBL" id="CAJVPM010000197">
    <property type="protein sequence ID" value="CAG8438019.1"/>
    <property type="molecule type" value="Genomic_DNA"/>
</dbReference>
<name>A0ACA9JV71_9GLOM</name>
<evidence type="ECO:0000313" key="2">
    <source>
        <dbReference type="Proteomes" id="UP000789860"/>
    </source>
</evidence>
<reference evidence="1" key="1">
    <citation type="submission" date="2021-06" db="EMBL/GenBank/DDBJ databases">
        <authorList>
            <person name="Kallberg Y."/>
            <person name="Tangrot J."/>
            <person name="Rosling A."/>
        </authorList>
    </citation>
    <scope>NUCLEOTIDE SEQUENCE</scope>
    <source>
        <strain evidence="1">AU212A</strain>
    </source>
</reference>
<sequence length="302" mass="35431">MAEEEKYALDLNFKRNLFGRSGLKENTYEKFIKTYIDKTIGSEIAIEQIIGRVLRQPNCQYYKEEKLNKAYFHIRVDEDQVFQKRSKYPESYMQNIGQRQWTEYELGIQITQPEIRQEAFGLTNMVPARAEKELCKVGEELITTYLKESSLKVNLDDPYQVKGLRVRKKSGKEFNNALHSQYNGSDLNNLERRVAEVLDDLGIDWCRNPTYYETVVCLEVTGEHLEKDKLKRKLVHVREAEEETTEQAPQKVRVIILIQYGNPKENEEIYYKVWYKARRSGEAKSVRVENIGEGLKIILGDL</sequence>
<protein>
    <submittedName>
        <fullName evidence="1">5989_t:CDS:1</fullName>
    </submittedName>
</protein>
<organism evidence="1 2">
    <name type="scientific">Scutellospora calospora</name>
    <dbReference type="NCBI Taxonomy" id="85575"/>
    <lineage>
        <taxon>Eukaryota</taxon>
        <taxon>Fungi</taxon>
        <taxon>Fungi incertae sedis</taxon>
        <taxon>Mucoromycota</taxon>
        <taxon>Glomeromycotina</taxon>
        <taxon>Glomeromycetes</taxon>
        <taxon>Diversisporales</taxon>
        <taxon>Gigasporaceae</taxon>
        <taxon>Scutellospora</taxon>
    </lineage>
</organism>
<evidence type="ECO:0000313" key="1">
    <source>
        <dbReference type="EMBL" id="CAG8438019.1"/>
    </source>
</evidence>
<gene>
    <name evidence="1" type="ORF">SCALOS_LOCUS412</name>
</gene>
<dbReference type="Proteomes" id="UP000789860">
    <property type="component" value="Unassembled WGS sequence"/>
</dbReference>
<accession>A0ACA9JV71</accession>
<comment type="caution">
    <text evidence="1">The sequence shown here is derived from an EMBL/GenBank/DDBJ whole genome shotgun (WGS) entry which is preliminary data.</text>
</comment>